<evidence type="ECO:0000313" key="2">
    <source>
        <dbReference type="EMBL" id="MDX8303843.1"/>
    </source>
</evidence>
<organism evidence="2">
    <name type="scientific">Agrobacterium rosae</name>
    <dbReference type="NCBI Taxonomy" id="1972867"/>
    <lineage>
        <taxon>Bacteria</taxon>
        <taxon>Pseudomonadati</taxon>
        <taxon>Pseudomonadota</taxon>
        <taxon>Alphaproteobacteria</taxon>
        <taxon>Hyphomicrobiales</taxon>
        <taxon>Rhizobiaceae</taxon>
        <taxon>Rhizobium/Agrobacterium group</taxon>
        <taxon>Agrobacterium</taxon>
    </lineage>
</organism>
<dbReference type="AlphaFoldDB" id="A0AAW9FLV8"/>
<dbReference type="RefSeq" id="WP_146051332.1">
    <property type="nucleotide sequence ID" value="NZ_CP192781.1"/>
</dbReference>
<feature type="region of interest" description="Disordered" evidence="1">
    <location>
        <begin position="38"/>
        <end position="74"/>
    </location>
</feature>
<sequence length="92" mass="9822">MFATAIRVAAALAENGSILPPLDYRRGSKSKADVAELAGRASSNGVRHPDGKGRTLTMSDRFSGKVSPFRRPGSASRGKWIVVWPKELNGAL</sequence>
<gene>
    <name evidence="2" type="ORF">RMR22_16415</name>
</gene>
<accession>A0AAW9FLV8</accession>
<name>A0AAW9FLV8_9HYPH</name>
<comment type="caution">
    <text evidence="2">The sequence shown here is derived from an EMBL/GenBank/DDBJ whole genome shotgun (WGS) entry which is preliminary data.</text>
</comment>
<proteinExistence type="predicted"/>
<protein>
    <submittedName>
        <fullName evidence="2">Uncharacterized protein</fullName>
    </submittedName>
</protein>
<evidence type="ECO:0000256" key="1">
    <source>
        <dbReference type="SAM" id="MobiDB-lite"/>
    </source>
</evidence>
<reference evidence="2" key="1">
    <citation type="journal article" date="2023" name="Phytobiomes J">
        <title>Deciphering the key players within the bacterial microbiota associated with aerial crown gall tumors on rhododendron: Insights into the gallobiome.</title>
        <authorList>
            <person name="Kuzmanovic N."/>
            <person name="Nesme J."/>
            <person name="Wolf J."/>
            <person name="Neumann-Schaal M."/>
            <person name="Petersen J."/>
            <person name="Fernandez-Gnecco G."/>
            <person name="Sproeer C."/>
            <person name="Bunk B."/>
            <person name="Overmann J."/>
            <person name="Sorensen S.J."/>
            <person name="Idczak E."/>
            <person name="Smalla K."/>
        </authorList>
    </citation>
    <scope>NUCLEOTIDE SEQUENCE</scope>
    <source>
        <strain evidence="2">Rho-11.1</strain>
    </source>
</reference>
<dbReference type="EMBL" id="JAVRAF010000004">
    <property type="protein sequence ID" value="MDX8303843.1"/>
    <property type="molecule type" value="Genomic_DNA"/>
</dbReference>